<accession>A0A8S5R8T7</accession>
<sequence length="62" mass="7012">MCEFCKDIAMNDDEYMKKRYAGGDFICRDENGFGILIDTGDSGCLGYIKINYCPICGRKLVK</sequence>
<protein>
    <submittedName>
        <fullName evidence="1">Rad50 zinc hook motif</fullName>
    </submittedName>
</protein>
<reference evidence="1" key="1">
    <citation type="journal article" date="2021" name="Proc. Natl. Acad. Sci. U.S.A.">
        <title>A Catalog of Tens of Thousands of Viruses from Human Metagenomes Reveals Hidden Associations with Chronic Diseases.</title>
        <authorList>
            <person name="Tisza M.J."/>
            <person name="Buck C.B."/>
        </authorList>
    </citation>
    <scope>NUCLEOTIDE SEQUENCE</scope>
    <source>
        <strain evidence="1">CtLTC15</strain>
    </source>
</reference>
<name>A0A8S5R8T7_9VIRU</name>
<organism evidence="1">
    <name type="scientific">virus sp. ctLTC15</name>
    <dbReference type="NCBI Taxonomy" id="2826801"/>
    <lineage>
        <taxon>Viruses</taxon>
    </lineage>
</organism>
<evidence type="ECO:0000313" key="1">
    <source>
        <dbReference type="EMBL" id="DAE27453.1"/>
    </source>
</evidence>
<dbReference type="EMBL" id="BK015839">
    <property type="protein sequence ID" value="DAE27453.1"/>
    <property type="molecule type" value="Genomic_DNA"/>
</dbReference>
<proteinExistence type="predicted"/>